<evidence type="ECO:0000256" key="7">
    <source>
        <dbReference type="ARBA" id="ARBA00023180"/>
    </source>
</evidence>
<evidence type="ECO:0000256" key="1">
    <source>
        <dbReference type="ARBA" id="ARBA00004479"/>
    </source>
</evidence>
<keyword evidence="6" id="KW-1015">Disulfide bond</keyword>
<gene>
    <name evidence="10" type="ORF">BRAFLDRAFT_89650</name>
</gene>
<dbReference type="eggNOG" id="KOG1226">
    <property type="taxonomic scope" value="Eukaryota"/>
</dbReference>
<evidence type="ECO:0000256" key="3">
    <source>
        <dbReference type="ARBA" id="ARBA00022692"/>
    </source>
</evidence>
<dbReference type="InterPro" id="IPR015812">
    <property type="entry name" value="Integrin_bsu"/>
</dbReference>
<keyword evidence="7" id="KW-0325">Glycoprotein</keyword>
<dbReference type="PRINTS" id="PR01186">
    <property type="entry name" value="INTEGRINB"/>
</dbReference>
<protein>
    <recommendedName>
        <fullName evidence="8">Integrin beta</fullName>
    </recommendedName>
</protein>
<dbReference type="GO" id="GO:0007155">
    <property type="term" value="P:cell adhesion"/>
    <property type="evidence" value="ECO:0007669"/>
    <property type="project" value="UniProtKB-KW"/>
</dbReference>
<dbReference type="AlphaFoldDB" id="C3Y4C2"/>
<dbReference type="SMART" id="SM00187">
    <property type="entry name" value="INB"/>
    <property type="match status" value="1"/>
</dbReference>
<evidence type="ECO:0000256" key="2">
    <source>
        <dbReference type="ARBA" id="ARBA00007449"/>
    </source>
</evidence>
<keyword evidence="5" id="KW-0472">Membrane</keyword>
<organism>
    <name type="scientific">Branchiostoma floridae</name>
    <name type="common">Florida lancelet</name>
    <name type="synonym">Amphioxus</name>
    <dbReference type="NCBI Taxonomy" id="7739"/>
    <lineage>
        <taxon>Eukaryota</taxon>
        <taxon>Metazoa</taxon>
        <taxon>Chordata</taxon>
        <taxon>Cephalochordata</taxon>
        <taxon>Leptocardii</taxon>
        <taxon>Amphioxiformes</taxon>
        <taxon>Branchiostomatidae</taxon>
        <taxon>Branchiostoma</taxon>
    </lineage>
</organism>
<evidence type="ECO:0000256" key="8">
    <source>
        <dbReference type="RuleBase" id="RU000633"/>
    </source>
</evidence>
<evidence type="ECO:0000259" key="9">
    <source>
        <dbReference type="SMART" id="SM00187"/>
    </source>
</evidence>
<comment type="subcellular location">
    <subcellularLocation>
        <location evidence="8">Cell membrane</location>
        <topology evidence="8">Single-pass type I membrane protein</topology>
    </subcellularLocation>
    <subcellularLocation>
        <location evidence="1">Membrane</location>
        <topology evidence="1">Single-pass type I membrane protein</topology>
    </subcellularLocation>
</comment>
<proteinExistence type="inferred from homology"/>
<dbReference type="GO" id="GO:0007229">
    <property type="term" value="P:integrin-mediated signaling pathway"/>
    <property type="evidence" value="ECO:0007669"/>
    <property type="project" value="UniProtKB-KW"/>
</dbReference>
<dbReference type="InterPro" id="IPR036465">
    <property type="entry name" value="vWFA_dom_sf"/>
</dbReference>
<keyword evidence="3 8" id="KW-0812">Transmembrane</keyword>
<dbReference type="InParanoid" id="C3Y4C2"/>
<comment type="similarity">
    <text evidence="2 8">Belongs to the integrin beta chain family.</text>
</comment>
<feature type="domain" description="Integrin beta subunit VWA" evidence="9">
    <location>
        <begin position="1"/>
        <end position="214"/>
    </location>
</feature>
<keyword evidence="8" id="KW-0130">Cell adhesion</keyword>
<evidence type="ECO:0000256" key="6">
    <source>
        <dbReference type="ARBA" id="ARBA00023157"/>
    </source>
</evidence>
<dbReference type="GO" id="GO:0005886">
    <property type="term" value="C:plasma membrane"/>
    <property type="evidence" value="ECO:0007669"/>
    <property type="project" value="UniProtKB-SubCell"/>
</dbReference>
<evidence type="ECO:0000313" key="10">
    <source>
        <dbReference type="EMBL" id="EEN64796.1"/>
    </source>
</evidence>
<name>C3Y4C2_BRAFL</name>
<accession>C3Y4C2</accession>
<evidence type="ECO:0000256" key="4">
    <source>
        <dbReference type="ARBA" id="ARBA00023037"/>
    </source>
</evidence>
<dbReference type="PANTHER" id="PTHR10082:SF60">
    <property type="entry name" value="INTEGRIN BETA-PS"/>
    <property type="match status" value="1"/>
</dbReference>
<sequence>MNVYRPKDYPADLYYLMDLSDSMKDDLENLQGLATTLTTELRKLTKNFNVGFGAFVDKTVSPYVDTSPANYINALSLTDDEDLFNDEIEKIRSSGNLDAAEGGFDGMLQALVCRDKIGWREASTHIILYASDAQFHSAGDGKLGGIVQKNDEKCHLDIKGKYMEEFANSQDYPSISQIRSLLEATNTLLIFAVDKKYQSVYEVCCFKRRIHVTRQ</sequence>
<dbReference type="Pfam" id="PF00362">
    <property type="entry name" value="Integrin_beta"/>
    <property type="match status" value="1"/>
</dbReference>
<dbReference type="InterPro" id="IPR002369">
    <property type="entry name" value="Integrin_bsu_VWA"/>
</dbReference>
<dbReference type="SUPFAM" id="SSF53300">
    <property type="entry name" value="vWA-like"/>
    <property type="match status" value="1"/>
</dbReference>
<reference evidence="10" key="1">
    <citation type="journal article" date="2008" name="Nature">
        <title>The amphioxus genome and the evolution of the chordate karyotype.</title>
        <authorList>
            <consortium name="US DOE Joint Genome Institute (JGI-PGF)"/>
            <person name="Putnam N.H."/>
            <person name="Butts T."/>
            <person name="Ferrier D.E.K."/>
            <person name="Furlong R.F."/>
            <person name="Hellsten U."/>
            <person name="Kawashima T."/>
            <person name="Robinson-Rechavi M."/>
            <person name="Shoguchi E."/>
            <person name="Terry A."/>
            <person name="Yu J.-K."/>
            <person name="Benito-Gutierrez E.L."/>
            <person name="Dubchak I."/>
            <person name="Garcia-Fernandez J."/>
            <person name="Gibson-Brown J.J."/>
            <person name="Grigoriev I.V."/>
            <person name="Horton A.C."/>
            <person name="de Jong P.J."/>
            <person name="Jurka J."/>
            <person name="Kapitonov V.V."/>
            <person name="Kohara Y."/>
            <person name="Kuroki Y."/>
            <person name="Lindquist E."/>
            <person name="Lucas S."/>
            <person name="Osoegawa K."/>
            <person name="Pennacchio L.A."/>
            <person name="Salamov A.A."/>
            <person name="Satou Y."/>
            <person name="Sauka-Spengler T."/>
            <person name="Schmutz J."/>
            <person name="Shin-I T."/>
            <person name="Toyoda A."/>
            <person name="Bronner-Fraser M."/>
            <person name="Fujiyama A."/>
            <person name="Holland L.Z."/>
            <person name="Holland P.W.H."/>
            <person name="Satoh N."/>
            <person name="Rokhsar D.S."/>
        </authorList>
    </citation>
    <scope>NUCLEOTIDE SEQUENCE [LARGE SCALE GENOMIC DNA]</scope>
    <source>
        <strain evidence="10">S238N-H82</strain>
        <tissue evidence="10">Testes</tissue>
    </source>
</reference>
<dbReference type="STRING" id="7739.C3Y4C2"/>
<dbReference type="EMBL" id="GG666485">
    <property type="protein sequence ID" value="EEN64796.1"/>
    <property type="molecule type" value="Genomic_DNA"/>
</dbReference>
<evidence type="ECO:0000256" key="5">
    <source>
        <dbReference type="ARBA" id="ARBA00023136"/>
    </source>
</evidence>
<dbReference type="PANTHER" id="PTHR10082">
    <property type="entry name" value="INTEGRIN BETA SUBUNIT"/>
    <property type="match status" value="1"/>
</dbReference>
<keyword evidence="4 8" id="KW-0401">Integrin</keyword>
<dbReference type="Gene3D" id="3.40.50.410">
    <property type="entry name" value="von Willebrand factor, type A domain"/>
    <property type="match status" value="1"/>
</dbReference>